<evidence type="ECO:0000313" key="4">
    <source>
        <dbReference type="Proteomes" id="UP000069850"/>
    </source>
</evidence>
<evidence type="ECO:0000256" key="1">
    <source>
        <dbReference type="SAM" id="MobiDB-lite"/>
    </source>
</evidence>
<keyword evidence="2" id="KW-0472">Membrane</keyword>
<organism evidence="3 4">
    <name type="scientific">Methanoculleus bourgensis</name>
    <dbReference type="NCBI Taxonomy" id="83986"/>
    <lineage>
        <taxon>Archaea</taxon>
        <taxon>Methanobacteriati</taxon>
        <taxon>Methanobacteriota</taxon>
        <taxon>Stenosarchaea group</taxon>
        <taxon>Methanomicrobia</taxon>
        <taxon>Methanomicrobiales</taxon>
        <taxon>Methanomicrobiaceae</taxon>
        <taxon>Methanoculleus</taxon>
    </lineage>
</organism>
<dbReference type="OrthoDB" id="112408at2157"/>
<proteinExistence type="predicted"/>
<gene>
    <name evidence="3" type="ORF">MMAB1_3422</name>
</gene>
<feature type="transmembrane region" description="Helical" evidence="2">
    <location>
        <begin position="332"/>
        <end position="353"/>
    </location>
</feature>
<reference evidence="3 4" key="1">
    <citation type="submission" date="2016-01" db="EMBL/GenBank/DDBJ databases">
        <authorList>
            <person name="Manzoor S."/>
        </authorList>
    </citation>
    <scope>NUCLEOTIDE SEQUENCE [LARGE SCALE GENOMIC DNA]</scope>
    <source>
        <strain evidence="3">Methanoculleus sp MAB1</strain>
    </source>
</reference>
<dbReference type="Proteomes" id="UP000069850">
    <property type="component" value="Chromosome 1"/>
</dbReference>
<name>A0A0X8XYR4_9EURY</name>
<feature type="region of interest" description="Disordered" evidence="1">
    <location>
        <begin position="117"/>
        <end position="161"/>
    </location>
</feature>
<protein>
    <recommendedName>
        <fullName evidence="5">PGF-pre-PGF domain-containing protein</fullName>
    </recommendedName>
</protein>
<evidence type="ECO:0008006" key="5">
    <source>
        <dbReference type="Google" id="ProtNLM"/>
    </source>
</evidence>
<dbReference type="AlphaFoldDB" id="A0A0X8XYR4"/>
<dbReference type="RefSeq" id="WP_062266129.1">
    <property type="nucleotide sequence ID" value="NZ_LT158599.1"/>
</dbReference>
<dbReference type="KEGG" id="mema:MMAB1_3422"/>
<keyword evidence="2" id="KW-1133">Transmembrane helix</keyword>
<evidence type="ECO:0000313" key="3">
    <source>
        <dbReference type="EMBL" id="CVK34635.1"/>
    </source>
</evidence>
<sequence>MRRIPLTLLLVALIGTASAIPLLPAEFSGTVTIDGSPAPAGTVITARIGDRDCGSLTLTTAGAFGGDSTFDKRLLVSGEDGDAGKTITFLVDGKPAGTAVYTPGTSTSLTFVVTKGGTSGGTSSGSSGDGGGGGSSAPMSAATVTGPTATNTPDIDEEGTVRHTTVIATVEGGASLSIGQGVLAQDRFGRPLDAVSVRSTSQGDLPASGSGAEPVARALRCGPDGATFDPAIEVSFTLTPDEWERSGVGERFVVQWYNSETGAWEPLTTTVHPATHTVTATISHFTLVAVFIEAVPVETLGAGEVATGTDAGSSTTGITAAAPATEGAGLPLLWLAGLGVIAVLVGVILLVHIRQRG</sequence>
<keyword evidence="2" id="KW-0812">Transmembrane</keyword>
<accession>A0A0X8XYR4</accession>
<evidence type="ECO:0000256" key="2">
    <source>
        <dbReference type="SAM" id="Phobius"/>
    </source>
</evidence>
<dbReference type="GeneID" id="27138804"/>
<feature type="compositionally biased region" description="Polar residues" evidence="1">
    <location>
        <begin position="142"/>
        <end position="153"/>
    </location>
</feature>
<dbReference type="EMBL" id="LT158599">
    <property type="protein sequence ID" value="CVK34635.1"/>
    <property type="molecule type" value="Genomic_DNA"/>
</dbReference>
<feature type="compositionally biased region" description="Gly residues" evidence="1">
    <location>
        <begin position="117"/>
        <end position="135"/>
    </location>
</feature>